<gene>
    <name evidence="1" type="ORF">SDC9_178691</name>
</gene>
<protein>
    <submittedName>
        <fullName evidence="1">Uncharacterized protein</fullName>
    </submittedName>
</protein>
<sequence length="153" mass="16520">MQIPHAMQISGSNTGLGLKLFNAHFSTKPGILPPTKFISRDFGFLKGLISISEGFRQVYSISLSSQENKPRFLASATVGTVSGLIPIILKALKSKAYGFSEAMITPACLLSPAEGPSPSMPSIPSITENNGFAYSHISTRWAAKFPKSFILKW</sequence>
<evidence type="ECO:0000313" key="1">
    <source>
        <dbReference type="EMBL" id="MPN31217.1"/>
    </source>
</evidence>
<reference evidence="1" key="1">
    <citation type="submission" date="2019-08" db="EMBL/GenBank/DDBJ databases">
        <authorList>
            <person name="Kucharzyk K."/>
            <person name="Murdoch R.W."/>
            <person name="Higgins S."/>
            <person name="Loffler F."/>
        </authorList>
    </citation>
    <scope>NUCLEOTIDE SEQUENCE</scope>
</reference>
<dbReference type="EMBL" id="VSSQ01082669">
    <property type="protein sequence ID" value="MPN31217.1"/>
    <property type="molecule type" value="Genomic_DNA"/>
</dbReference>
<dbReference type="AlphaFoldDB" id="A0A645GWX9"/>
<proteinExistence type="predicted"/>
<organism evidence="1">
    <name type="scientific">bioreactor metagenome</name>
    <dbReference type="NCBI Taxonomy" id="1076179"/>
    <lineage>
        <taxon>unclassified sequences</taxon>
        <taxon>metagenomes</taxon>
        <taxon>ecological metagenomes</taxon>
    </lineage>
</organism>
<comment type="caution">
    <text evidence="1">The sequence shown here is derived from an EMBL/GenBank/DDBJ whole genome shotgun (WGS) entry which is preliminary data.</text>
</comment>
<accession>A0A645GWX9</accession>
<name>A0A645GWX9_9ZZZZ</name>